<dbReference type="RefSeq" id="WP_231869745.1">
    <property type="nucleotide sequence ID" value="NZ_LN831776.1"/>
</dbReference>
<dbReference type="PATRIC" id="fig|1073571.4.peg.2641"/>
<gene>
    <name evidence="1" type="ORF">PRIO_2481</name>
    <name evidence="2" type="ORF">PRIO_4934</name>
</gene>
<protein>
    <recommendedName>
        <fullName evidence="4">Transposase IS116/IS110/IS902 family protein</fullName>
    </recommendedName>
</protein>
<name>A0A0E4CW40_9BACL</name>
<evidence type="ECO:0000313" key="3">
    <source>
        <dbReference type="Proteomes" id="UP000033163"/>
    </source>
</evidence>
<reference evidence="1" key="2">
    <citation type="submission" date="2015-03" db="EMBL/GenBank/DDBJ databases">
        <authorList>
            <person name="Wibberg Daniel"/>
        </authorList>
    </citation>
    <scope>NUCLEOTIDE SEQUENCE</scope>
    <source>
        <strain evidence="1">SBR5</strain>
    </source>
</reference>
<dbReference type="EMBL" id="LN831776">
    <property type="protein sequence ID" value="CQR57336.1"/>
    <property type="molecule type" value="Genomic_DNA"/>
</dbReference>
<dbReference type="Proteomes" id="UP000033163">
    <property type="component" value="Chromosome I"/>
</dbReference>
<accession>A0A0E4CW40</accession>
<organism evidence="1 3">
    <name type="scientific">Paenibacillus riograndensis SBR5</name>
    <dbReference type="NCBI Taxonomy" id="1073571"/>
    <lineage>
        <taxon>Bacteria</taxon>
        <taxon>Bacillati</taxon>
        <taxon>Bacillota</taxon>
        <taxon>Bacilli</taxon>
        <taxon>Bacillales</taxon>
        <taxon>Paenibacillaceae</taxon>
        <taxon>Paenibacillus</taxon>
        <taxon>Paenibacillus sonchi group</taxon>
    </lineage>
</organism>
<reference evidence="3" key="1">
    <citation type="submission" date="2015-03" db="EMBL/GenBank/DDBJ databases">
        <authorList>
            <person name="Wibberg D."/>
        </authorList>
    </citation>
    <scope>NUCLEOTIDE SEQUENCE [LARGE SCALE GENOMIC DNA]</scope>
</reference>
<dbReference type="KEGG" id="pri:PRIO_2481"/>
<proteinExistence type="predicted"/>
<evidence type="ECO:0000313" key="2">
    <source>
        <dbReference type="EMBL" id="CQR57336.1"/>
    </source>
</evidence>
<dbReference type="AlphaFoldDB" id="A0A0E4CW40"/>
<dbReference type="KEGG" id="pri:PRIO_4934"/>
<sequence length="71" mass="8204">MYSRIVKRAGKQKAIVALAHAMIRIMYVMLRDKVPYTELGTEYLNTPEQTANYLIKKLQKLGYQVELTPTT</sequence>
<dbReference type="STRING" id="483937.AMQ84_00280"/>
<dbReference type="EMBL" id="LN831776">
    <property type="protein sequence ID" value="CQR54886.1"/>
    <property type="molecule type" value="Genomic_DNA"/>
</dbReference>
<dbReference type="HOGENOM" id="CLU_2736284_0_0_9"/>
<evidence type="ECO:0000313" key="1">
    <source>
        <dbReference type="EMBL" id="CQR54886.1"/>
    </source>
</evidence>
<evidence type="ECO:0008006" key="4">
    <source>
        <dbReference type="Google" id="ProtNLM"/>
    </source>
</evidence>